<feature type="transmembrane region" description="Helical" evidence="19">
    <location>
        <begin position="6"/>
        <end position="23"/>
    </location>
</feature>
<evidence type="ECO:0000256" key="2">
    <source>
        <dbReference type="ARBA" id="ARBA00004651"/>
    </source>
</evidence>
<dbReference type="PANTHER" id="PTHR34148">
    <property type="entry name" value="ADENOSYLCOBINAMIDE-GDP RIBAZOLETRANSFERASE"/>
    <property type="match status" value="1"/>
</dbReference>
<evidence type="ECO:0000313" key="21">
    <source>
        <dbReference type="Proteomes" id="UP001139179"/>
    </source>
</evidence>
<organism evidence="20 21">
    <name type="scientific">Halalkalibacter oceani</name>
    <dbReference type="NCBI Taxonomy" id="1653776"/>
    <lineage>
        <taxon>Bacteria</taxon>
        <taxon>Bacillati</taxon>
        <taxon>Bacillota</taxon>
        <taxon>Bacilli</taxon>
        <taxon>Bacillales</taxon>
        <taxon>Bacillaceae</taxon>
        <taxon>Halalkalibacter</taxon>
    </lineage>
</organism>
<dbReference type="PANTHER" id="PTHR34148:SF1">
    <property type="entry name" value="ADENOSYLCOBINAMIDE-GDP RIBAZOLETRANSFERASE"/>
    <property type="match status" value="1"/>
</dbReference>
<evidence type="ECO:0000256" key="5">
    <source>
        <dbReference type="ARBA" id="ARBA00013200"/>
    </source>
</evidence>
<comment type="cofactor">
    <cofactor evidence="1 19">
        <name>Mg(2+)</name>
        <dbReference type="ChEBI" id="CHEBI:18420"/>
    </cofactor>
</comment>
<feature type="transmembrane region" description="Helical" evidence="19">
    <location>
        <begin position="145"/>
        <end position="165"/>
    </location>
</feature>
<evidence type="ECO:0000256" key="4">
    <source>
        <dbReference type="ARBA" id="ARBA00010561"/>
    </source>
</evidence>
<dbReference type="EMBL" id="JAMBOL010000003">
    <property type="protein sequence ID" value="MCM3713661.1"/>
    <property type="molecule type" value="Genomic_DNA"/>
</dbReference>
<dbReference type="InterPro" id="IPR003805">
    <property type="entry name" value="CobS"/>
</dbReference>
<evidence type="ECO:0000256" key="6">
    <source>
        <dbReference type="ARBA" id="ARBA00015850"/>
    </source>
</evidence>
<keyword evidence="7 19" id="KW-1003">Cell membrane</keyword>
<proteinExistence type="inferred from homology"/>
<dbReference type="RefSeq" id="WP_251222465.1">
    <property type="nucleotide sequence ID" value="NZ_JAMBOL010000003.1"/>
</dbReference>
<dbReference type="GO" id="GO:0051073">
    <property type="term" value="F:adenosylcobinamide-GDP ribazoletransferase activity"/>
    <property type="evidence" value="ECO:0007669"/>
    <property type="project" value="UniProtKB-UniRule"/>
</dbReference>
<reference evidence="20" key="1">
    <citation type="submission" date="2022-05" db="EMBL/GenBank/DDBJ databases">
        <title>Comparative Genomics of Spacecraft Associated Microbes.</title>
        <authorList>
            <person name="Tran M.T."/>
            <person name="Wright A."/>
            <person name="Seuylemezian A."/>
            <person name="Eisen J."/>
            <person name="Coil D."/>
        </authorList>
    </citation>
    <scope>NUCLEOTIDE SEQUENCE</scope>
    <source>
        <strain evidence="20">214.1.1</strain>
    </source>
</reference>
<evidence type="ECO:0000256" key="12">
    <source>
        <dbReference type="ARBA" id="ARBA00022989"/>
    </source>
</evidence>
<evidence type="ECO:0000256" key="15">
    <source>
        <dbReference type="ARBA" id="ARBA00032605"/>
    </source>
</evidence>
<evidence type="ECO:0000313" key="20">
    <source>
        <dbReference type="EMBL" id="MCM3713661.1"/>
    </source>
</evidence>
<dbReference type="Pfam" id="PF02654">
    <property type="entry name" value="CobS"/>
    <property type="match status" value="1"/>
</dbReference>
<keyword evidence="11 19" id="KW-0460">Magnesium</keyword>
<keyword evidence="12 19" id="KW-1133">Transmembrane helix</keyword>
<evidence type="ECO:0000256" key="8">
    <source>
        <dbReference type="ARBA" id="ARBA00022573"/>
    </source>
</evidence>
<comment type="function">
    <text evidence="14 19">Joins adenosylcobinamide-GDP and alpha-ribazole to generate adenosylcobalamin (Ado-cobalamin). Also synthesizes adenosylcobalamin 5'-phosphate from adenosylcobinamide-GDP and alpha-ribazole 5'-phosphate.</text>
</comment>
<keyword evidence="10 19" id="KW-0812">Transmembrane</keyword>
<feature type="transmembrane region" description="Helical" evidence="19">
    <location>
        <begin position="186"/>
        <end position="204"/>
    </location>
</feature>
<keyword evidence="13 19" id="KW-0472">Membrane</keyword>
<dbReference type="HAMAP" id="MF_00719">
    <property type="entry name" value="CobS"/>
    <property type="match status" value="1"/>
</dbReference>
<evidence type="ECO:0000256" key="18">
    <source>
        <dbReference type="ARBA" id="ARBA00049504"/>
    </source>
</evidence>
<feature type="transmembrane region" description="Helical" evidence="19">
    <location>
        <begin position="239"/>
        <end position="260"/>
    </location>
</feature>
<keyword evidence="21" id="KW-1185">Reference proteome</keyword>
<accession>A0A9X2INC8</accession>
<dbReference type="AlphaFoldDB" id="A0A9X2INC8"/>
<comment type="catalytic activity">
    <reaction evidence="17 19">
        <text>alpha-ribazole + adenosylcob(III)inamide-GDP = adenosylcob(III)alamin + GMP + H(+)</text>
        <dbReference type="Rhea" id="RHEA:16049"/>
        <dbReference type="ChEBI" id="CHEBI:10329"/>
        <dbReference type="ChEBI" id="CHEBI:15378"/>
        <dbReference type="ChEBI" id="CHEBI:18408"/>
        <dbReference type="ChEBI" id="CHEBI:58115"/>
        <dbReference type="ChEBI" id="CHEBI:60487"/>
        <dbReference type="EC" id="2.7.8.26"/>
    </reaction>
</comment>
<feature type="transmembrane region" description="Helical" evidence="19">
    <location>
        <begin position="35"/>
        <end position="58"/>
    </location>
</feature>
<feature type="transmembrane region" description="Helical" evidence="19">
    <location>
        <begin position="70"/>
        <end position="94"/>
    </location>
</feature>
<comment type="caution">
    <text evidence="20">The sequence shown here is derived from an EMBL/GenBank/DDBJ whole genome shotgun (WGS) entry which is preliminary data.</text>
</comment>
<sequence>MRHINILFDGIVLAIQFLTILPLKKNVEWDERRASASVAAYPLVGLILGACLALQGYLLLQYSPMSPLIIALYVLSFSLLFSGGLHVDGWADFCDAVFSRRERARKLEIMKDPRLGTFGALGVLFLLGWRFAFIWELVQAGSGPFLFGLFLIPVIMRLLLGWQLLLGQFARQEGMAAALRPAQNRTVMITYIVWSLLTVALIVIIYPPFLILFGGAALFLAIWLKWVRQQIGGITGDTVGAGGEGGETLLWAMLWLLALFGMA</sequence>
<evidence type="ECO:0000256" key="13">
    <source>
        <dbReference type="ARBA" id="ARBA00023136"/>
    </source>
</evidence>
<comment type="catalytic activity">
    <reaction evidence="18 19">
        <text>alpha-ribazole 5'-phosphate + adenosylcob(III)inamide-GDP = adenosylcob(III)alamin 5'-phosphate + GMP + H(+)</text>
        <dbReference type="Rhea" id="RHEA:23560"/>
        <dbReference type="ChEBI" id="CHEBI:15378"/>
        <dbReference type="ChEBI" id="CHEBI:57918"/>
        <dbReference type="ChEBI" id="CHEBI:58115"/>
        <dbReference type="ChEBI" id="CHEBI:60487"/>
        <dbReference type="ChEBI" id="CHEBI:60493"/>
        <dbReference type="EC" id="2.7.8.26"/>
    </reaction>
</comment>
<protein>
    <recommendedName>
        <fullName evidence="6 19">Adenosylcobinamide-GDP ribazoletransferase</fullName>
        <ecNumber evidence="5 19">2.7.8.26</ecNumber>
    </recommendedName>
    <alternativeName>
        <fullName evidence="16 19">Cobalamin synthase</fullName>
    </alternativeName>
    <alternativeName>
        <fullName evidence="15 19">Cobalamin-5'-phosphate synthase</fullName>
    </alternativeName>
</protein>
<evidence type="ECO:0000256" key="14">
    <source>
        <dbReference type="ARBA" id="ARBA00025228"/>
    </source>
</evidence>
<dbReference type="EC" id="2.7.8.26" evidence="5 19"/>
<dbReference type="GO" id="GO:0008818">
    <property type="term" value="F:cobalamin 5'-phosphate synthase activity"/>
    <property type="evidence" value="ECO:0007669"/>
    <property type="project" value="UniProtKB-UniRule"/>
</dbReference>
<feature type="transmembrane region" description="Helical" evidence="19">
    <location>
        <begin position="115"/>
        <end position="133"/>
    </location>
</feature>
<dbReference type="Proteomes" id="UP001139179">
    <property type="component" value="Unassembled WGS sequence"/>
</dbReference>
<evidence type="ECO:0000256" key="10">
    <source>
        <dbReference type="ARBA" id="ARBA00022692"/>
    </source>
</evidence>
<gene>
    <name evidence="19 20" type="primary">cobS</name>
    <name evidence="20" type="ORF">M3202_06155</name>
</gene>
<evidence type="ECO:0000256" key="1">
    <source>
        <dbReference type="ARBA" id="ARBA00001946"/>
    </source>
</evidence>
<keyword evidence="8 19" id="KW-0169">Cobalamin biosynthesis</keyword>
<evidence type="ECO:0000256" key="16">
    <source>
        <dbReference type="ARBA" id="ARBA00032853"/>
    </source>
</evidence>
<keyword evidence="9 19" id="KW-0808">Transferase</keyword>
<evidence type="ECO:0000256" key="7">
    <source>
        <dbReference type="ARBA" id="ARBA00022475"/>
    </source>
</evidence>
<dbReference type="GO" id="GO:0009236">
    <property type="term" value="P:cobalamin biosynthetic process"/>
    <property type="evidence" value="ECO:0007669"/>
    <property type="project" value="UniProtKB-UniRule"/>
</dbReference>
<comment type="subcellular location">
    <subcellularLocation>
        <location evidence="2 19">Cell membrane</location>
        <topology evidence="2 19">Multi-pass membrane protein</topology>
    </subcellularLocation>
</comment>
<evidence type="ECO:0000256" key="3">
    <source>
        <dbReference type="ARBA" id="ARBA00004663"/>
    </source>
</evidence>
<feature type="transmembrane region" description="Helical" evidence="19">
    <location>
        <begin position="210"/>
        <end position="227"/>
    </location>
</feature>
<evidence type="ECO:0000256" key="11">
    <source>
        <dbReference type="ARBA" id="ARBA00022842"/>
    </source>
</evidence>
<evidence type="ECO:0000256" key="19">
    <source>
        <dbReference type="HAMAP-Rule" id="MF_00719"/>
    </source>
</evidence>
<name>A0A9X2INC8_9BACI</name>
<comment type="similarity">
    <text evidence="4 19">Belongs to the CobS family.</text>
</comment>
<evidence type="ECO:0000256" key="17">
    <source>
        <dbReference type="ARBA" id="ARBA00048623"/>
    </source>
</evidence>
<dbReference type="NCBIfam" id="TIGR00317">
    <property type="entry name" value="cobS"/>
    <property type="match status" value="1"/>
</dbReference>
<comment type="pathway">
    <text evidence="3 19">Cofactor biosynthesis; adenosylcobalamin biosynthesis; adenosylcobalamin from cob(II)yrinate a,c-diamide: step 7/7.</text>
</comment>
<evidence type="ECO:0000256" key="9">
    <source>
        <dbReference type="ARBA" id="ARBA00022679"/>
    </source>
</evidence>
<dbReference type="GO" id="GO:0005886">
    <property type="term" value="C:plasma membrane"/>
    <property type="evidence" value="ECO:0007669"/>
    <property type="project" value="UniProtKB-SubCell"/>
</dbReference>